<dbReference type="Proteomes" id="UP000281909">
    <property type="component" value="Chromosome"/>
</dbReference>
<dbReference type="OrthoDB" id="7011225at2"/>
<evidence type="ECO:0000313" key="1">
    <source>
        <dbReference type="EMBL" id="VEF08631.1"/>
    </source>
</evidence>
<dbReference type="RefSeq" id="WP_126360119.1">
    <property type="nucleotide sequence ID" value="NZ_LR134318.1"/>
</dbReference>
<dbReference type="AlphaFoldDB" id="A0A448DP56"/>
<protein>
    <submittedName>
        <fullName evidence="1">Uncharacterized protein</fullName>
    </submittedName>
</protein>
<sequence length="290" mass="33254">MNTVTYEFTREQRRVLDRFTFMLGQFVPTHDKANLVLERRAKSGHQAAYLPYDSRLNSVVFNERNLQGVWRRIEEVRNRAYGCARALETFTREASEIMAQTSRSVPVDQVDFSYFTQSPIWSSNPPRTIKALVSGLGSLFYALKGDLITTDQSIQAAYENSFGLKSVFLKEMGYRTCECHAQPVVASEMFKSFDTTPIWQINYSAPDPVIRAREYVADVSQVFDQFAILATHWGVFIEEISQSLDRLRLALSKTDDMETLGRLNFKLATVREDAEGAMSKLTHLESWLRK</sequence>
<reference evidence="1 2" key="1">
    <citation type="submission" date="2018-12" db="EMBL/GenBank/DDBJ databases">
        <authorList>
            <consortium name="Pathogen Informatics"/>
        </authorList>
    </citation>
    <scope>NUCLEOTIDE SEQUENCE [LARGE SCALE GENOMIC DNA]</scope>
    <source>
        <strain evidence="1 2">NCTC9428</strain>
    </source>
</reference>
<name>A0A448DP56_PSEFL</name>
<evidence type="ECO:0000313" key="2">
    <source>
        <dbReference type="Proteomes" id="UP000281909"/>
    </source>
</evidence>
<accession>A0A448DP56</accession>
<dbReference type="EMBL" id="LR134318">
    <property type="protein sequence ID" value="VEF08631.1"/>
    <property type="molecule type" value="Genomic_DNA"/>
</dbReference>
<gene>
    <name evidence="1" type="ORF">NCTC9428_00861</name>
</gene>
<organism evidence="1 2">
    <name type="scientific">Pseudomonas fluorescens</name>
    <dbReference type="NCBI Taxonomy" id="294"/>
    <lineage>
        <taxon>Bacteria</taxon>
        <taxon>Pseudomonadati</taxon>
        <taxon>Pseudomonadota</taxon>
        <taxon>Gammaproteobacteria</taxon>
        <taxon>Pseudomonadales</taxon>
        <taxon>Pseudomonadaceae</taxon>
        <taxon>Pseudomonas</taxon>
    </lineage>
</organism>
<proteinExistence type="predicted"/>